<organism evidence="2 3">
    <name type="scientific">Owenia fusiformis</name>
    <name type="common">Polychaete worm</name>
    <dbReference type="NCBI Taxonomy" id="6347"/>
    <lineage>
        <taxon>Eukaryota</taxon>
        <taxon>Metazoa</taxon>
        <taxon>Spiralia</taxon>
        <taxon>Lophotrochozoa</taxon>
        <taxon>Annelida</taxon>
        <taxon>Polychaeta</taxon>
        <taxon>Sedentaria</taxon>
        <taxon>Canalipalpata</taxon>
        <taxon>Sabellida</taxon>
        <taxon>Oweniida</taxon>
        <taxon>Oweniidae</taxon>
        <taxon>Owenia</taxon>
    </lineage>
</organism>
<dbReference type="EMBL" id="CAIIXF020000002">
    <property type="protein sequence ID" value="CAH1778110.1"/>
    <property type="molecule type" value="Genomic_DNA"/>
</dbReference>
<feature type="compositionally biased region" description="Basic and acidic residues" evidence="1">
    <location>
        <begin position="1327"/>
        <end position="1339"/>
    </location>
</feature>
<feature type="region of interest" description="Disordered" evidence="1">
    <location>
        <begin position="1067"/>
        <end position="1093"/>
    </location>
</feature>
<feature type="compositionally biased region" description="Basic and acidic residues" evidence="1">
    <location>
        <begin position="126"/>
        <end position="142"/>
    </location>
</feature>
<sequence>MATISFAWRDQLSEMEKSLNVMKKSKMMNFADFKSMFGMIEIHHKDIKLAHLTGKSKDLMEQAYEDTQFFFILMKMLGEVSDDWSPVQQKQNLQKVNKWYMANKHILHCQPHFGKEHQLEKRKHIIEDAKKPPTFKFKKENRPMSSKKKPHVNNEGYEVESIKFLGKDGKTRGSRPSTANSSKKKTPFNSENNTPSSSRPGSSTRKSAMKQDAKQNITPATETSRPSSAASRPTSARPGGIASRPGSGVIRPGSSLRRLGDMGVLPQEADIPPNPEDLTIQKMKQTVYPLTHLINPHTNPEALEMGEQEGGGSTDVRSTDGRSTDGRSTPMSIKIPSSTPDPEETLPEGGRSRPLSAAEVKNGKLQQWETFKGYSTHGQEVLAKLQHAGRSGTPHSIRYVAHDHATRPEHYTFEVLSDYAQWDEKTQKLKNYIDPKMLVKQNLEEFYEMAENYYPPNLPQFQGHTRPNTAPSKGGRSVSFSPEQTRSQSAVYRKKLPAQKVYDGNADEKEVGLDTVVTILDSVTGDMVGAKEKVAPEPAPGFRSPMVKFDVTTRPRTAPPRVCTSPASSDEDEDRMQLTDRDILASRQINITPPQNSTHDARTPRDAPTMTSPVVQAIDWRGRIAPESTRYKWKETSFGHHTYVKEMKKQPSTLRTAGATHAGKRPKTAPVSVRDKWKTEKPNDDNQPIHQAASHQTTEIDPDTVNGDFMVQKLGRGKNKRLQKRMQFMVPSRLEAEMWKYIAAQESTPNPMQFLTFCAPASVQGSRPASRMTGPRPDSEVSSLQQPRVPYQTPVPYDGASTEGSIPHLNLPNGMTLNSDSSVDLDVADLGDLDDLDTDRTEADNPTTGDNISADVYNEDADVPQRVETPPNTELSYDGKETTNTEEKSMKEVTFELPSTGNDNVADFDINDPTGDDNVDNEKEAGGDNKNSVNFKDMFPVRSKKGKSSQTLSQSPLWNFAPDFQAHKISKDKMLGLHPNQSLLIAKRIRGEHWSKAVQIPENYCDGCVPPSISPTPRSARSRPYSGTPTKTAHHIRDESHHKHIQAHHKAIQQQQRMLHRKQHHPTRVLSAPVRTRPSIPSPSNPYGGRSPRHGSAFAPELEHHARTIKSPRHYMEKVVDLRRKFGEVYHPHSEEQDDPPGDLTDSITVRKFYKMKQRSPAHINNVIENPAFTSYVWESDEKSRRVTFKNEDEDNFEGGENDFMNMDETYDKHPSDSENVPNSEHVPIGDHVPNNNDDGVPENNDNTAKLGHNYSGAISNEDEKQVKNNTTGDDENTSRVENTRRVENTPDADSCEDQTADVNASINLTPVVDNTSLDLDVQQDTVHTDRTDDTEHHANSPKSQENSPKGSTSFQENSPIESHVNFTETQADESFVSIPTAQSSSSSLEALDTIKSEPNEFEASGSNLARIGRPIAQVSHIPDPVEEFGQVKRQKEAKAAVDIQRIFRGYVARNVYKKLQSEERMKLEDERVAAVQIQRHLRGHISRKSAIYNRKPGQETLEWARDFKKFQKQRKLERHVKNEIVKFENQKNHHISRSKINIIGPHVDIYQNFNPVKEVIDKNILRKAAICIQRHVRGMLTRKKFEKTKRKALQHAPSWSEFIKDYKGLLTRIQKRHYVSPLNIKTPFNHQQVNTFMDLKKRYDSVFEKKAFGGQLEVNDLPSYFKECDLYPSNTEIEEAYDKMFKGKNRKGKGLIRQEVLELTFTIYVPPGTGLTDTRKSTWMNPLIDGEEGNKLRGHESVEPAPLGPCFDLVAASMKDRKDQNAAKQLKEKQKVEAENEEKRRVEKKERRESLQSMVSKR</sequence>
<feature type="compositionally biased region" description="Low complexity" evidence="1">
    <location>
        <begin position="218"/>
        <end position="238"/>
    </location>
</feature>
<feature type="region of interest" description="Disordered" evidence="1">
    <location>
        <begin position="590"/>
        <end position="609"/>
    </location>
</feature>
<protein>
    <submittedName>
        <fullName evidence="2">Uncharacterized protein</fullName>
    </submittedName>
</protein>
<feature type="compositionally biased region" description="Low complexity" evidence="1">
    <location>
        <begin position="194"/>
        <end position="206"/>
    </location>
</feature>
<proteinExistence type="predicted"/>
<evidence type="ECO:0000313" key="3">
    <source>
        <dbReference type="Proteomes" id="UP000749559"/>
    </source>
</evidence>
<feature type="region of interest" description="Disordered" evidence="1">
    <location>
        <begin position="1191"/>
        <end position="1301"/>
    </location>
</feature>
<feature type="region of interest" description="Disordered" evidence="1">
    <location>
        <begin position="1326"/>
        <end position="1359"/>
    </location>
</feature>
<reference evidence="2" key="1">
    <citation type="submission" date="2022-03" db="EMBL/GenBank/DDBJ databases">
        <authorList>
            <person name="Martin C."/>
        </authorList>
    </citation>
    <scope>NUCLEOTIDE SEQUENCE</scope>
</reference>
<feature type="compositionally biased region" description="Basic and acidic residues" evidence="1">
    <location>
        <begin position="673"/>
        <end position="684"/>
    </location>
</feature>
<name>A0A8J1TJK7_OWEFU</name>
<dbReference type="Pfam" id="PF00612">
    <property type="entry name" value="IQ"/>
    <property type="match status" value="3"/>
</dbReference>
<evidence type="ECO:0000313" key="2">
    <source>
        <dbReference type="EMBL" id="CAH1778109.1"/>
    </source>
</evidence>
<feature type="compositionally biased region" description="Basic and acidic residues" evidence="1">
    <location>
        <begin position="1277"/>
        <end position="1289"/>
    </location>
</feature>
<feature type="compositionally biased region" description="Polar residues" evidence="1">
    <location>
        <begin position="1015"/>
        <end position="1031"/>
    </location>
</feature>
<feature type="region of interest" description="Disordered" evidence="1">
    <location>
        <begin position="765"/>
        <end position="790"/>
    </location>
</feature>
<dbReference type="PROSITE" id="PS50096">
    <property type="entry name" value="IQ"/>
    <property type="match status" value="3"/>
</dbReference>
<feature type="region of interest" description="Disordered" evidence="1">
    <location>
        <begin position="296"/>
        <end position="357"/>
    </location>
</feature>
<feature type="region of interest" description="Disordered" evidence="1">
    <location>
        <begin position="836"/>
        <end position="935"/>
    </location>
</feature>
<feature type="compositionally biased region" description="Polar residues" evidence="1">
    <location>
        <begin position="478"/>
        <end position="490"/>
    </location>
</feature>
<dbReference type="PANTHER" id="PTHR35978">
    <property type="entry name" value="IQ DOMAIN-CONTAINING PROTEIN M"/>
    <property type="match status" value="1"/>
</dbReference>
<evidence type="ECO:0000256" key="1">
    <source>
        <dbReference type="SAM" id="MobiDB-lite"/>
    </source>
</evidence>
<feature type="region of interest" description="Disordered" evidence="1">
    <location>
        <begin position="458"/>
        <end position="492"/>
    </location>
</feature>
<dbReference type="InterPro" id="IPR000048">
    <property type="entry name" value="IQ_motif_EF-hand-BS"/>
</dbReference>
<feature type="region of interest" description="Disordered" evidence="1">
    <location>
        <begin position="1762"/>
        <end position="1803"/>
    </location>
</feature>
<dbReference type="CDD" id="cd23767">
    <property type="entry name" value="IQCD"/>
    <property type="match status" value="1"/>
</dbReference>
<dbReference type="Proteomes" id="UP000749559">
    <property type="component" value="Unassembled WGS sequence"/>
</dbReference>
<dbReference type="EMBL" id="CAIIXF020000002">
    <property type="protein sequence ID" value="CAH1778109.1"/>
    <property type="molecule type" value="Genomic_DNA"/>
</dbReference>
<feature type="compositionally biased region" description="Polar residues" evidence="1">
    <location>
        <begin position="459"/>
        <end position="471"/>
    </location>
</feature>
<dbReference type="SMART" id="SM00015">
    <property type="entry name" value="IQ"/>
    <property type="match status" value="3"/>
</dbReference>
<feature type="compositionally biased region" description="Basic and acidic residues" evidence="1">
    <location>
        <begin position="877"/>
        <end position="894"/>
    </location>
</feature>
<feature type="region of interest" description="Disordered" evidence="1">
    <location>
        <begin position="648"/>
        <end position="704"/>
    </location>
</feature>
<feature type="compositionally biased region" description="Acidic residues" evidence="1">
    <location>
        <begin position="1192"/>
        <end position="1201"/>
    </location>
</feature>
<feature type="compositionally biased region" description="Basic and acidic residues" evidence="1">
    <location>
        <begin position="1762"/>
        <end position="1795"/>
    </location>
</feature>
<dbReference type="Gene3D" id="1.20.5.190">
    <property type="match status" value="2"/>
</dbReference>
<dbReference type="OrthoDB" id="6288272at2759"/>
<feature type="compositionally biased region" description="Polar residues" evidence="1">
    <location>
        <begin position="326"/>
        <end position="340"/>
    </location>
</feature>
<feature type="compositionally biased region" description="Polar residues" evidence="1">
    <location>
        <begin position="174"/>
        <end position="193"/>
    </location>
</feature>
<accession>A0A8J1TJK7</accession>
<feature type="compositionally biased region" description="Polar residues" evidence="1">
    <location>
        <begin position="685"/>
        <end position="699"/>
    </location>
</feature>
<feature type="region of interest" description="Disordered" evidence="1">
    <location>
        <begin position="126"/>
        <end position="275"/>
    </location>
</feature>
<keyword evidence="3" id="KW-1185">Reference proteome</keyword>
<feature type="region of interest" description="Disordered" evidence="1">
    <location>
        <begin position="555"/>
        <end position="575"/>
    </location>
</feature>
<feature type="compositionally biased region" description="Polar residues" evidence="1">
    <location>
        <begin position="1234"/>
        <end position="1248"/>
    </location>
</feature>
<feature type="compositionally biased region" description="Polar residues" evidence="1">
    <location>
        <begin position="1341"/>
        <end position="1359"/>
    </location>
</feature>
<dbReference type="PANTHER" id="PTHR35978:SF1">
    <property type="entry name" value="IQ DOMAIN-CONTAINING PROTEIN M"/>
    <property type="match status" value="1"/>
</dbReference>
<comment type="caution">
    <text evidence="2">The sequence shown here is derived from an EMBL/GenBank/DDBJ whole genome shotgun (WGS) entry which is preliminary data.</text>
</comment>
<feature type="region of interest" description="Disordered" evidence="1">
    <location>
        <begin position="1014"/>
        <end position="1033"/>
    </location>
</feature>
<gene>
    <name evidence="2" type="ORF">OFUS_LOCUS5076</name>
</gene>